<gene>
    <name evidence="12" type="ORF">SAMN02745126_00984</name>
</gene>
<dbReference type="InterPro" id="IPR027304">
    <property type="entry name" value="Trigger_fact/SurA_dom_sf"/>
</dbReference>
<evidence type="ECO:0000256" key="6">
    <source>
        <dbReference type="ARBA" id="ARBA00023235"/>
    </source>
</evidence>
<protein>
    <recommendedName>
        <fullName evidence="1">Parvulin-like PPIase</fullName>
    </recommendedName>
    <alternativeName>
        <fullName evidence="7">Peptidyl-prolyl cis-trans isomerase plp</fullName>
    </alternativeName>
    <alternativeName>
        <fullName evidence="8">Rotamase plp</fullName>
    </alternativeName>
</protein>
<dbReference type="SUPFAM" id="SSF54534">
    <property type="entry name" value="FKBP-like"/>
    <property type="match status" value="1"/>
</dbReference>
<dbReference type="PANTHER" id="PTHR47637">
    <property type="entry name" value="CHAPERONE SURA"/>
    <property type="match status" value="1"/>
</dbReference>
<dbReference type="InterPro" id="IPR023058">
    <property type="entry name" value="PPIase_PpiC_CS"/>
</dbReference>
<keyword evidence="5" id="KW-0143">Chaperone</keyword>
<dbReference type="STRING" id="225324.SAMN02745126_00984"/>
<dbReference type="Pfam" id="PF00639">
    <property type="entry name" value="Rotamase"/>
    <property type="match status" value="1"/>
</dbReference>
<reference evidence="13" key="1">
    <citation type="submission" date="2017-02" db="EMBL/GenBank/DDBJ databases">
        <authorList>
            <person name="Varghese N."/>
            <person name="Submissions S."/>
        </authorList>
    </citation>
    <scope>NUCLEOTIDE SEQUENCE [LARGE SCALE GENOMIC DNA]</scope>
    <source>
        <strain evidence="13">ATCC 27094</strain>
    </source>
</reference>
<keyword evidence="2 10" id="KW-0732">Signal</keyword>
<dbReference type="SUPFAM" id="SSF109998">
    <property type="entry name" value="Triger factor/SurA peptide-binding domain-like"/>
    <property type="match status" value="1"/>
</dbReference>
<evidence type="ECO:0000256" key="9">
    <source>
        <dbReference type="PROSITE-ProRule" id="PRU00278"/>
    </source>
</evidence>
<dbReference type="PROSITE" id="PS01096">
    <property type="entry name" value="PPIC_PPIASE_1"/>
    <property type="match status" value="1"/>
</dbReference>
<evidence type="ECO:0000256" key="4">
    <source>
        <dbReference type="ARBA" id="ARBA00023110"/>
    </source>
</evidence>
<dbReference type="Proteomes" id="UP000190092">
    <property type="component" value="Unassembled WGS sequence"/>
</dbReference>
<dbReference type="InterPro" id="IPR000297">
    <property type="entry name" value="PPIase_PpiC"/>
</dbReference>
<sequence>MPALLLRALVATVLVLCPLFASAQGLRVVARVNDEAITDFDLNQRIIFAIRSSGLQDTPEMHQRLALQILRQMVDEKLQIQNSKALGVAPTEGETNARVGEIERAAGMAPGSFRAYLQSIGVPFDIASQQIQASIAWTKVIRRRIRPQVDVSDGEIDDALNRMRANVGKTETHVAEIFVPIDRPDQADEARRSADRIVEQLKRGASFSALAQQFSQGQTARNGGDLGWVLPGSLDPTLDAAIEKLPVRQVSEPIRTPAGWHVMLVVDRRPFATARPDDVRLNLVQMTLALPANASPDEISRASAEAQKAMAGVHQCTDLHAQARQLKGATSGDLKGIRVGDLAANPQMYQDIPKLGIGGTAGPFRVAEGLQVVALCSKEGASGLPSREAISQQLLLQKIEAAARRYMRDLRRTATIDIKQPA</sequence>
<keyword evidence="6 9" id="KW-0413">Isomerase</keyword>
<dbReference type="Pfam" id="PF09312">
    <property type="entry name" value="SurA_N"/>
    <property type="match status" value="1"/>
</dbReference>
<dbReference type="PROSITE" id="PS50198">
    <property type="entry name" value="PPIC_PPIASE_2"/>
    <property type="match status" value="1"/>
</dbReference>
<evidence type="ECO:0000256" key="1">
    <source>
        <dbReference type="ARBA" id="ARBA00018370"/>
    </source>
</evidence>
<feature type="signal peptide" evidence="10">
    <location>
        <begin position="1"/>
        <end position="23"/>
    </location>
</feature>
<dbReference type="PANTHER" id="PTHR47637:SF1">
    <property type="entry name" value="CHAPERONE SURA"/>
    <property type="match status" value="1"/>
</dbReference>
<dbReference type="InterPro" id="IPR050280">
    <property type="entry name" value="OMP_Chaperone_SurA"/>
</dbReference>
<evidence type="ECO:0000256" key="3">
    <source>
        <dbReference type="ARBA" id="ARBA00022764"/>
    </source>
</evidence>
<dbReference type="InterPro" id="IPR046357">
    <property type="entry name" value="PPIase_dom_sf"/>
</dbReference>
<evidence type="ECO:0000256" key="10">
    <source>
        <dbReference type="SAM" id="SignalP"/>
    </source>
</evidence>
<name>A0A1T4KHX2_9HYPH</name>
<evidence type="ECO:0000259" key="11">
    <source>
        <dbReference type="PROSITE" id="PS50198"/>
    </source>
</evidence>
<feature type="chain" id="PRO_5013092029" description="Parvulin-like PPIase" evidence="10">
    <location>
        <begin position="24"/>
        <end position="422"/>
    </location>
</feature>
<evidence type="ECO:0000256" key="8">
    <source>
        <dbReference type="ARBA" id="ARBA00031484"/>
    </source>
</evidence>
<accession>A0A1T4KHX2</accession>
<dbReference type="EMBL" id="FUWJ01000001">
    <property type="protein sequence ID" value="SJZ42032.1"/>
    <property type="molecule type" value="Genomic_DNA"/>
</dbReference>
<keyword evidence="4 9" id="KW-0697">Rotamase</keyword>
<proteinExistence type="predicted"/>
<dbReference type="Gene3D" id="3.10.50.40">
    <property type="match status" value="1"/>
</dbReference>
<dbReference type="Gene3D" id="1.10.4030.10">
    <property type="entry name" value="Porin chaperone SurA, peptide-binding domain"/>
    <property type="match status" value="1"/>
</dbReference>
<feature type="domain" description="PpiC" evidence="11">
    <location>
        <begin position="169"/>
        <end position="267"/>
    </location>
</feature>
<evidence type="ECO:0000313" key="13">
    <source>
        <dbReference type="Proteomes" id="UP000190092"/>
    </source>
</evidence>
<organism evidence="12 13">
    <name type="scientific">Enhydrobacter aerosaccus</name>
    <dbReference type="NCBI Taxonomy" id="225324"/>
    <lineage>
        <taxon>Bacteria</taxon>
        <taxon>Pseudomonadati</taxon>
        <taxon>Pseudomonadota</taxon>
        <taxon>Alphaproteobacteria</taxon>
        <taxon>Hyphomicrobiales</taxon>
        <taxon>Enhydrobacter</taxon>
    </lineage>
</organism>
<evidence type="ECO:0000256" key="2">
    <source>
        <dbReference type="ARBA" id="ARBA00022729"/>
    </source>
</evidence>
<dbReference type="InterPro" id="IPR015391">
    <property type="entry name" value="SurA_N"/>
</dbReference>
<dbReference type="GO" id="GO:0003755">
    <property type="term" value="F:peptidyl-prolyl cis-trans isomerase activity"/>
    <property type="evidence" value="ECO:0007669"/>
    <property type="project" value="UniProtKB-KW"/>
</dbReference>
<keyword evidence="3" id="KW-0574">Periplasm</keyword>
<evidence type="ECO:0000313" key="12">
    <source>
        <dbReference type="EMBL" id="SJZ42032.1"/>
    </source>
</evidence>
<keyword evidence="13" id="KW-1185">Reference proteome</keyword>
<evidence type="ECO:0000256" key="5">
    <source>
        <dbReference type="ARBA" id="ARBA00023186"/>
    </source>
</evidence>
<dbReference type="AlphaFoldDB" id="A0A1T4KHX2"/>
<evidence type="ECO:0000256" key="7">
    <source>
        <dbReference type="ARBA" id="ARBA00030642"/>
    </source>
</evidence>